<keyword evidence="2" id="KW-1185">Reference proteome</keyword>
<dbReference type="InterPro" id="IPR032774">
    <property type="entry name" value="WG_beta_rep"/>
</dbReference>
<accession>A0A5S5DYZ5</accession>
<dbReference type="Proteomes" id="UP000323136">
    <property type="component" value="Unassembled WGS sequence"/>
</dbReference>
<dbReference type="EMBL" id="VNIA01000001">
    <property type="protein sequence ID" value="TYQ00257.1"/>
    <property type="molecule type" value="Genomic_DNA"/>
</dbReference>
<comment type="caution">
    <text evidence="1">The sequence shown here is derived from an EMBL/GenBank/DDBJ whole genome shotgun (WGS) entry which is preliminary data.</text>
</comment>
<dbReference type="OrthoDB" id="679755at2"/>
<name>A0A5S5DYZ5_9FLAO</name>
<protein>
    <submittedName>
        <fullName evidence="1">WG repeat protein</fullName>
    </submittedName>
</protein>
<organism evidence="1 2">
    <name type="scientific">Tenacibaculum adriaticum</name>
    <dbReference type="NCBI Taxonomy" id="413713"/>
    <lineage>
        <taxon>Bacteria</taxon>
        <taxon>Pseudomonadati</taxon>
        <taxon>Bacteroidota</taxon>
        <taxon>Flavobacteriia</taxon>
        <taxon>Flavobacteriales</taxon>
        <taxon>Flavobacteriaceae</taxon>
        <taxon>Tenacibaculum</taxon>
    </lineage>
</organism>
<evidence type="ECO:0000313" key="1">
    <source>
        <dbReference type="EMBL" id="TYQ00257.1"/>
    </source>
</evidence>
<gene>
    <name evidence="1" type="ORF">C7447_101867</name>
</gene>
<dbReference type="RefSeq" id="WP_148869072.1">
    <property type="nucleotide sequence ID" value="NZ_VNIA01000001.1"/>
</dbReference>
<reference evidence="1 2" key="1">
    <citation type="submission" date="2019-07" db="EMBL/GenBank/DDBJ databases">
        <title>Genomic Encyclopedia of Type Strains, Phase IV (KMG-IV): sequencing the most valuable type-strain genomes for metagenomic binning, comparative biology and taxonomic classification.</title>
        <authorList>
            <person name="Goeker M."/>
        </authorList>
    </citation>
    <scope>NUCLEOTIDE SEQUENCE [LARGE SCALE GENOMIC DNA]</scope>
    <source>
        <strain evidence="1 2">DSM 18961</strain>
    </source>
</reference>
<dbReference type="AlphaFoldDB" id="A0A5S5DYZ5"/>
<sequence length="203" mass="22816">MKNLIILITSLIVLTFEGFSQNIDNIDFISPFNDDVAAIKKGNQWGFINIQGDLVIPFRDDLVATNSGNNNYPVFNDNRCLISTTKDGISYFGYIDKQGKTVIKPQFLNATPFNNNNAIALKLDKEDMGENAVLGKHVVSYSYANVIIDNTGKDVYHLTKFKYVPLSSKIIKNPPKITTKLISDKLYAVEGENGKWEIKKMEK</sequence>
<dbReference type="PANTHER" id="PTHR37841">
    <property type="entry name" value="GLR2918 PROTEIN"/>
    <property type="match status" value="1"/>
</dbReference>
<dbReference type="Pfam" id="PF14903">
    <property type="entry name" value="WG_beta_rep"/>
    <property type="match status" value="2"/>
</dbReference>
<proteinExistence type="predicted"/>
<evidence type="ECO:0000313" key="2">
    <source>
        <dbReference type="Proteomes" id="UP000323136"/>
    </source>
</evidence>
<dbReference type="PANTHER" id="PTHR37841:SF1">
    <property type="entry name" value="DUF3298 DOMAIN-CONTAINING PROTEIN"/>
    <property type="match status" value="1"/>
</dbReference>